<dbReference type="PROSITE" id="PS50181">
    <property type="entry name" value="FBOX"/>
    <property type="match status" value="1"/>
</dbReference>
<dbReference type="EMBL" id="SPNV01000265">
    <property type="protein sequence ID" value="KAF5857301.1"/>
    <property type="molecule type" value="Genomic_DNA"/>
</dbReference>
<reference evidence="2 3" key="1">
    <citation type="submission" date="2019-04" db="EMBL/GenBank/DDBJ databases">
        <title>Aspergillus burnettii sp. nov., novel species from soil in southeast Queensland.</title>
        <authorList>
            <person name="Gilchrist C.L.M."/>
            <person name="Pitt J.I."/>
            <person name="Lange L."/>
            <person name="Lacey H.J."/>
            <person name="Vuong D."/>
            <person name="Midgley D.J."/>
            <person name="Greenfield P."/>
            <person name="Bradbury M."/>
            <person name="Lacey E."/>
            <person name="Busk P.K."/>
            <person name="Pilgaard B."/>
            <person name="Chooi Y.H."/>
            <person name="Piggott A.M."/>
        </authorList>
    </citation>
    <scope>NUCLEOTIDE SEQUENCE [LARGE SCALE GENOMIC DNA]</scope>
    <source>
        <strain evidence="2 3">FRR 5400</strain>
    </source>
</reference>
<evidence type="ECO:0000313" key="3">
    <source>
        <dbReference type="Proteomes" id="UP000541154"/>
    </source>
</evidence>
<accession>A0A8H5ZYA7</accession>
<dbReference type="InterPro" id="IPR001810">
    <property type="entry name" value="F-box_dom"/>
</dbReference>
<gene>
    <name evidence="2" type="ORF">ETB97_005985</name>
</gene>
<protein>
    <recommendedName>
        <fullName evidence="1">F-box domain-containing protein</fullName>
    </recommendedName>
</protein>
<organism evidence="2 3">
    <name type="scientific">Petromyces alliaceus</name>
    <name type="common">Aspergillus alliaceus</name>
    <dbReference type="NCBI Taxonomy" id="209559"/>
    <lineage>
        <taxon>Eukaryota</taxon>
        <taxon>Fungi</taxon>
        <taxon>Dikarya</taxon>
        <taxon>Ascomycota</taxon>
        <taxon>Pezizomycotina</taxon>
        <taxon>Eurotiomycetes</taxon>
        <taxon>Eurotiomycetidae</taxon>
        <taxon>Eurotiales</taxon>
        <taxon>Aspergillaceae</taxon>
        <taxon>Aspergillus</taxon>
        <taxon>Aspergillus subgen. Circumdati</taxon>
    </lineage>
</organism>
<dbReference type="Proteomes" id="UP000541154">
    <property type="component" value="Unassembled WGS sequence"/>
</dbReference>
<comment type="caution">
    <text evidence="2">The sequence shown here is derived from an EMBL/GenBank/DDBJ whole genome shotgun (WGS) entry which is preliminary data.</text>
</comment>
<name>A0A8H5ZYA7_PETAA</name>
<evidence type="ECO:0000313" key="2">
    <source>
        <dbReference type="EMBL" id="KAF5857301.1"/>
    </source>
</evidence>
<feature type="domain" description="F-box" evidence="1">
    <location>
        <begin position="53"/>
        <end position="99"/>
    </location>
</feature>
<dbReference type="SUPFAM" id="SSF81383">
    <property type="entry name" value="F-box domain"/>
    <property type="match status" value="1"/>
</dbReference>
<evidence type="ECO:0000259" key="1">
    <source>
        <dbReference type="PROSITE" id="PS50181"/>
    </source>
</evidence>
<sequence length="236" mass="26867">MPQPYNPERQQCNKGPTHANRSKYDIICTATYHRRDFGLTVIHSQNHPPSATLGQLGSLPLEILYEICFLLDIQSLFNFRQVNRRARQTVATVPSYRATITHALEALCAILRTKIASWFTLSDLYNVLCARDCTVCGSFGGYIFLPVFMRCCYGCIKEDRIPPVIPLAEAQRRLKRGAAHIYNLIPVVSGQLGIYSWLEREWKKKLRIVAEEHVSGISEYQNPNNNEPKRFAPIGV</sequence>
<proteinExistence type="predicted"/>
<dbReference type="Pfam" id="PF00646">
    <property type="entry name" value="F-box"/>
    <property type="match status" value="1"/>
</dbReference>
<dbReference type="AlphaFoldDB" id="A0A8H5ZYA7"/>
<dbReference type="InterPro" id="IPR036047">
    <property type="entry name" value="F-box-like_dom_sf"/>
</dbReference>
<keyword evidence="3" id="KW-1185">Reference proteome</keyword>